<comment type="similarity">
    <text evidence="15">Belongs to the PPP phosphatase family.</text>
</comment>
<feature type="region of interest" description="Disordered" evidence="16">
    <location>
        <begin position="1613"/>
        <end position="1649"/>
    </location>
</feature>
<dbReference type="Gene3D" id="3.40.50.300">
    <property type="entry name" value="P-loop containing nucleotide triphosphate hydrolases"/>
    <property type="match status" value="1"/>
</dbReference>
<accession>A0A2S6CJR8</accession>
<feature type="compositionally biased region" description="Low complexity" evidence="16">
    <location>
        <begin position="994"/>
        <end position="1009"/>
    </location>
</feature>
<feature type="region of interest" description="Disordered" evidence="16">
    <location>
        <begin position="1978"/>
        <end position="2020"/>
    </location>
</feature>
<dbReference type="InterPro" id="IPR027417">
    <property type="entry name" value="P-loop_NTPase"/>
</dbReference>
<dbReference type="InterPro" id="IPR018525">
    <property type="entry name" value="MCM_CS"/>
</dbReference>
<dbReference type="Pfam" id="PF14551">
    <property type="entry name" value="MCM_N"/>
    <property type="match status" value="1"/>
</dbReference>
<dbReference type="EC" id="3.1.3.16" evidence="15"/>
<dbReference type="GO" id="GO:1990518">
    <property type="term" value="F:single-stranded 3'-5' DNA helicase activity"/>
    <property type="evidence" value="ECO:0007669"/>
    <property type="project" value="TreeGrafter"/>
</dbReference>
<keyword evidence="6" id="KW-0547">Nucleotide-binding</keyword>
<dbReference type="InterPro" id="IPR012340">
    <property type="entry name" value="NA-bd_OB-fold"/>
</dbReference>
<dbReference type="InterPro" id="IPR041562">
    <property type="entry name" value="MCM_lid"/>
</dbReference>
<feature type="compositionally biased region" description="Low complexity" evidence="16">
    <location>
        <begin position="842"/>
        <end position="859"/>
    </location>
</feature>
<dbReference type="PROSITE" id="PS50181">
    <property type="entry name" value="FBOX"/>
    <property type="match status" value="1"/>
</dbReference>
<dbReference type="Proteomes" id="UP000237631">
    <property type="component" value="Unassembled WGS sequence"/>
</dbReference>
<dbReference type="Pfam" id="PF17855">
    <property type="entry name" value="MCM_lid"/>
    <property type="match status" value="1"/>
</dbReference>
<dbReference type="Pfam" id="PF18263">
    <property type="entry name" value="WHD_MCM6"/>
    <property type="match status" value="1"/>
</dbReference>
<dbReference type="PANTHER" id="PTHR11630">
    <property type="entry name" value="DNA REPLICATION LICENSING FACTOR MCM FAMILY MEMBER"/>
    <property type="match status" value="1"/>
</dbReference>
<feature type="compositionally biased region" description="Low complexity" evidence="16">
    <location>
        <begin position="1725"/>
        <end position="1744"/>
    </location>
</feature>
<dbReference type="GO" id="GO:0004722">
    <property type="term" value="F:protein serine/threonine phosphatase activity"/>
    <property type="evidence" value="ECO:0007669"/>
    <property type="project" value="UniProtKB-EC"/>
</dbReference>
<dbReference type="FunFam" id="3.40.50.300:FF:000115">
    <property type="entry name" value="DNA helicase"/>
    <property type="match status" value="1"/>
</dbReference>
<dbReference type="InterPro" id="IPR001208">
    <property type="entry name" value="MCM_dom"/>
</dbReference>
<dbReference type="InterPro" id="IPR036322">
    <property type="entry name" value="WD40_repeat_dom_sf"/>
</dbReference>
<reference evidence="20" key="1">
    <citation type="journal article" date="2017" name="bioRxiv">
        <title>Conservation of a gene cluster reveals novel cercosporin biosynthetic mechanisms and extends production to the genus Colletotrichum.</title>
        <authorList>
            <person name="de Jonge R."/>
            <person name="Ebert M.K."/>
            <person name="Huitt-Roehl C.R."/>
            <person name="Pal P."/>
            <person name="Suttle J.C."/>
            <person name="Spanner R.E."/>
            <person name="Neubauer J.D."/>
            <person name="Jurick W.M.II."/>
            <person name="Stott K.A."/>
            <person name="Secor G.A."/>
            <person name="Thomma B.P.H.J."/>
            <person name="Van de Peer Y."/>
            <person name="Townsend C.A."/>
            <person name="Bolton M.D."/>
        </authorList>
    </citation>
    <scope>NUCLEOTIDE SEQUENCE [LARGE SCALE GENOMIC DNA]</scope>
    <source>
        <strain evidence="20">CBS538.71</strain>
    </source>
</reference>
<dbReference type="GO" id="GO:1902969">
    <property type="term" value="P:mitotic DNA replication"/>
    <property type="evidence" value="ECO:0007669"/>
    <property type="project" value="TreeGrafter"/>
</dbReference>
<keyword evidence="14" id="KW-0131">Cell cycle</keyword>
<keyword evidence="11" id="KW-0238">DNA-binding</keyword>
<sequence>MSSLIDLAMGSDNAPTPRDPRSDASDGRRRQARSSSRPRGGATPRGPPSISTPGMHSDIDGFADDEVVGRRGMRRATTGAADVPRVVDATAETLGIQFERFLESFTEEPTPSAQPLSSAVTSSKYYIAQVHGLAQYGLSTLYVDFTHLMDHERGILANAIQGDYYRFQPYMLRALNSLIAKYEPAYYRMHRQPGSTTARTDTSEATQSISEEEESNLNDKTPNQQTDKIFTLAFYNLPLVSRVRQLRTEQIGKLVSISGTVTRTSEVRPELHLATFVCEVCNSLVPDVEQIFKYSEPTQCPNATCGNRQGWRLDIRQSTFIDWQKVKIQENSSEIPTGSMPRTMEVILRGEMVDRAKAGERCIFTGTLIVVPDVSQFRVPGMRVQAVRDTQGPRGSDTGGGGVSGLKALGVRDLTYRMAFLANMITPDTSTQGQHSSQNLKGQAGNLMSSLAQNVDNSDGLGGEKAQQDYLDTLTPAEIDELREMVQSENIYMRLVDSLAPTVFGHTVIKKGLLLQMLGGVSKTTPEGMALRGDINICIVGDPSTSKSQFLKYVCSFLPRAVYTSGKASSAAGLTAAVVKDEETGEFTIEAGALMLADNGICAIDEFDKMDIADQVAIHEAMEQQTISIAKAGIQATLNARTSILAAANPVAGRYNRKTTLRANINMSAPIMSRFDLFFVVLDDCNEDVDEHLARHIVGLHQKKDEAIEPEFSTEQLQRYIRFARLFQPVFTPQARAYLVQKYKELRADDAQGGIGRNSYRITVRQLESLIRLSEAIAKASCVDDVTPAFVDEAFKLLQQSIISVDKDDVEFEEDETAAAEDAEGGATADDEDAQMGGEEGAAATPAARASQTPAPQRPKTQIKYDDFIKIQNMLLKRVNEDQNEEQDGVEEDDLLQWYTEQVEEGIHDTDGLAEANSLARKVLKRMVKNNVLMKVQGEGLAEEDGTGLERTSKTVYVVHPNCSTEDLIGSVDRILVASAAPFMLPESSSLPPTATIEQSTEQTTTSTQHGLLRDDLGAVSPPHSSAEKTSTEEQSALDAAIAASLQEAERDVGKRDSAERGLNARTTPSPPARNRILEYEQASTPPMKKREGPAFEVIKKPRSPGDKRAPILDLPNEVLTHALARLAPNDLASVSLVSKRFHDLVTGPHAWRTAFSHFFPGPDSINALPLDEDNDDQAVIKSKKRVFTRLTALASWRSEYIMRTRLLRSLSRGKPVQAASSHATRSQTVAPTVMYNSQLLTTINHIHATFGATSNKKLPRFAHGADEFGTATSSGPNAAKVDSWGLSDPQMFPQFADRFPGDAQFGLGPGEVVGVPNSMDVSQPYGMVVGEGSPGGASYYRSTEEMRGRFLLSSSAMVSRELGIPKITSSKEAVTATWIAKSAAVPSLTDGLIGIFSGSSLGVLTAYSLGASSNGNNRDQRFGRGEITARWVLSPGVPIIAIAVDNEYSLKRMAQNRIWAVVLNALGEVLYLTKFPKRPHVDRGVRLDEEAVERLAWQTGRSVYWKAVEPSRRIAKIDPYADASVDGSYSPRSSWNGMCLSSAQITAETQEIETFLLRKPKDFQHSCVGWDMRRKLEVDFAGDDCNNAGENILIFDCGRDDSPAGVNRYSRRRFQDRGGSQSASTPPLTAASTEASTPPSLFGGSASPATVPTAGFSFERLSDSLDPDFDGVNTPRPMTEEWRTTRFTLSGLKNVEILATCLDQSTYAIQTASEDPLLGFSGRSTASSPSYTPPSAANQPASAADVPGQRARLFAAGTKLGTVILWDMRAAVSRSVDIINTVEPVRIIHTDSPEIYCLALSSLCLVHGGNDGLVQAWDVLASDMQPIRTLNSRFSSRARRRLLQAQASAQGVGINLFAAGAIALDPDPTVLRGIVSLGTHLLYWAYSSSAADQYKSNKRRLRRSERGSNAAGERFSVATRSNLKNYIEHEQLELHREKDQRSKESQRFAGRFGTDLLGGSEEEMLAYATMLSQEAYEQDHARRASDTSATPSVTASSTDQSADFTPAYSPPRQETPKTDDELDADIAEAIRQSLATSPSAGYDIPIRHAKPKNKRPQSTQTSPRSSPALAGSSQANEMSDLDFAIQLSLAEEQSKQAALEQDNQFPSLPGGAGKEAAALRQQPVMGDTAMEDAGKVEHSLGTPIDPPTIPTLDGWIESLMTCKQLAEDDVRRLCEKAREVLQEESNVQPVKCPVTVCGDIHGQFHDLMELFKIGGPNPDTNYLFMGDYVDRGYFSVETVTLLVALKIRYPGRITILRGNHESRQITQVYGFYDECLRKYGNANVWKFFTDLFDYLPLTALIDNQIFCLHGGLSPSIDTLDNIRALDRIQEVPHEGPMCDLLWSDPDDRCGWGISPRGAGYTFGQDISEAFNHNNGLTLVARAHQLVMEGYNWSQDRNVVTIFSAPNYCYRCGNQAAIMEIDEHLKYTFLQFDPCPRAGEPMVSRRTPDYFL</sequence>
<evidence type="ECO:0000256" key="2">
    <source>
        <dbReference type="ARBA" id="ARBA00004123"/>
    </source>
</evidence>
<dbReference type="InterPro" id="IPR006186">
    <property type="entry name" value="Ser/Thr-sp_prot-phosphatase"/>
</dbReference>
<dbReference type="Gene3D" id="1.20.58.870">
    <property type="match status" value="1"/>
</dbReference>
<dbReference type="SMART" id="SM00256">
    <property type="entry name" value="FBOX"/>
    <property type="match status" value="1"/>
</dbReference>
<comment type="cofactor">
    <cofactor evidence="1">
        <name>Mn(2+)</name>
        <dbReference type="ChEBI" id="CHEBI:29035"/>
    </cofactor>
</comment>
<feature type="compositionally biased region" description="Basic and acidic residues" evidence="16">
    <location>
        <begin position="18"/>
        <end position="29"/>
    </location>
</feature>
<dbReference type="InterPro" id="IPR004843">
    <property type="entry name" value="Calcineurin-like_PHP"/>
</dbReference>
<proteinExistence type="inferred from homology"/>
<evidence type="ECO:0000313" key="20">
    <source>
        <dbReference type="Proteomes" id="UP000237631"/>
    </source>
</evidence>
<evidence type="ECO:0000256" key="9">
    <source>
        <dbReference type="ARBA" id="ARBA00022840"/>
    </source>
</evidence>
<feature type="compositionally biased region" description="Low complexity" evidence="16">
    <location>
        <begin position="2057"/>
        <end position="2068"/>
    </location>
</feature>
<keyword evidence="9" id="KW-0067">ATP-binding</keyword>
<dbReference type="GO" id="GO:0005524">
    <property type="term" value="F:ATP binding"/>
    <property type="evidence" value="ECO:0007669"/>
    <property type="project" value="UniProtKB-KW"/>
</dbReference>
<comment type="subcellular location">
    <subcellularLocation>
        <location evidence="2">Nucleus</location>
    </subcellularLocation>
</comment>
<organism evidence="19 20">
    <name type="scientific">Cercospora berteroae</name>
    <dbReference type="NCBI Taxonomy" id="357750"/>
    <lineage>
        <taxon>Eukaryota</taxon>
        <taxon>Fungi</taxon>
        <taxon>Dikarya</taxon>
        <taxon>Ascomycota</taxon>
        <taxon>Pezizomycotina</taxon>
        <taxon>Dothideomycetes</taxon>
        <taxon>Dothideomycetidae</taxon>
        <taxon>Mycosphaerellales</taxon>
        <taxon>Mycosphaerellaceae</taxon>
        <taxon>Cercospora</taxon>
    </lineage>
</organism>
<keyword evidence="12" id="KW-0464">Manganese</keyword>
<gene>
    <name evidence="19" type="ORF">CBER1_11031</name>
</gene>
<dbReference type="GO" id="GO:0046872">
    <property type="term" value="F:metal ion binding"/>
    <property type="evidence" value="ECO:0007669"/>
    <property type="project" value="UniProtKB-KW"/>
</dbReference>
<dbReference type="SUPFAM" id="SSF50978">
    <property type="entry name" value="WD40 repeat-like"/>
    <property type="match status" value="1"/>
</dbReference>
<evidence type="ECO:0000256" key="15">
    <source>
        <dbReference type="RuleBase" id="RU004273"/>
    </source>
</evidence>
<dbReference type="FunFam" id="3.60.21.10:FF:000003">
    <property type="entry name" value="Serine/threonine-protein phosphatase"/>
    <property type="match status" value="1"/>
</dbReference>
<dbReference type="SUPFAM" id="SSF50249">
    <property type="entry name" value="Nucleic acid-binding proteins"/>
    <property type="match status" value="1"/>
</dbReference>
<dbReference type="SMART" id="SM00726">
    <property type="entry name" value="UIM"/>
    <property type="match status" value="4"/>
</dbReference>
<keyword evidence="5" id="KW-0479">Metal-binding</keyword>
<evidence type="ECO:0000256" key="6">
    <source>
        <dbReference type="ARBA" id="ARBA00022741"/>
    </source>
</evidence>
<dbReference type="PROSITE" id="PS50051">
    <property type="entry name" value="MCM_2"/>
    <property type="match status" value="1"/>
</dbReference>
<dbReference type="GO" id="GO:0097373">
    <property type="term" value="C:MCM core complex"/>
    <property type="evidence" value="ECO:0007669"/>
    <property type="project" value="UniProtKB-ARBA"/>
</dbReference>
<dbReference type="InterPro" id="IPR033762">
    <property type="entry name" value="MCM_OB"/>
</dbReference>
<dbReference type="SMART" id="SM00156">
    <property type="entry name" value="PP2Ac"/>
    <property type="match status" value="1"/>
</dbReference>
<dbReference type="SUPFAM" id="SSF52540">
    <property type="entry name" value="P-loop containing nucleoside triphosphate hydrolases"/>
    <property type="match status" value="1"/>
</dbReference>
<dbReference type="PRINTS" id="PR00114">
    <property type="entry name" value="STPHPHTASE"/>
</dbReference>
<evidence type="ECO:0000256" key="14">
    <source>
        <dbReference type="ARBA" id="ARBA00023306"/>
    </source>
</evidence>
<feature type="domain" description="F-box" evidence="18">
    <location>
        <begin position="1109"/>
        <end position="1155"/>
    </location>
</feature>
<feature type="region of interest" description="Disordered" evidence="16">
    <location>
        <begin position="1"/>
        <end position="62"/>
    </location>
</feature>
<dbReference type="GO" id="GO:0043596">
    <property type="term" value="C:nuclear replication fork"/>
    <property type="evidence" value="ECO:0007669"/>
    <property type="project" value="UniProtKB-ARBA"/>
</dbReference>
<dbReference type="Gene3D" id="3.60.21.10">
    <property type="match status" value="1"/>
</dbReference>
<dbReference type="Gene3D" id="2.130.10.10">
    <property type="entry name" value="YVTN repeat-like/Quinoprotein amine dehydrogenase"/>
    <property type="match status" value="1"/>
</dbReference>
<dbReference type="FunFam" id="2.20.28.10:FF:000003">
    <property type="entry name" value="DNA helicase"/>
    <property type="match status" value="1"/>
</dbReference>
<dbReference type="SUPFAM" id="SSF81383">
    <property type="entry name" value="F-box domain"/>
    <property type="match status" value="1"/>
</dbReference>
<dbReference type="Pfam" id="PF00493">
    <property type="entry name" value="MCM"/>
    <property type="match status" value="1"/>
</dbReference>
<dbReference type="Gene3D" id="3.30.1640.10">
    <property type="entry name" value="mini-chromosome maintenance (MCM) complex, chain A, domain 1"/>
    <property type="match status" value="1"/>
</dbReference>
<evidence type="ECO:0000256" key="7">
    <source>
        <dbReference type="ARBA" id="ARBA00022801"/>
    </source>
</evidence>
<feature type="region of interest" description="Disordered" evidence="16">
    <location>
        <begin position="985"/>
        <end position="1091"/>
    </location>
</feature>
<dbReference type="PROSITE" id="PS00847">
    <property type="entry name" value="MCM_1"/>
    <property type="match status" value="1"/>
</dbReference>
<feature type="region of interest" description="Disordered" evidence="16">
    <location>
        <begin position="2034"/>
        <end position="2075"/>
    </location>
</feature>
<keyword evidence="13" id="KW-0539">Nucleus</keyword>
<feature type="compositionally biased region" description="Basic and acidic residues" evidence="16">
    <location>
        <begin position="1048"/>
        <end position="1060"/>
    </location>
</feature>
<dbReference type="GO" id="GO:0003697">
    <property type="term" value="F:single-stranded DNA binding"/>
    <property type="evidence" value="ECO:0007669"/>
    <property type="project" value="TreeGrafter"/>
</dbReference>
<feature type="region of interest" description="Disordered" evidence="16">
    <location>
        <begin position="809"/>
        <end position="862"/>
    </location>
</feature>
<feature type="domain" description="MCM C-terminal AAA(+) ATPase" evidence="17">
    <location>
        <begin position="491"/>
        <end position="697"/>
    </location>
</feature>
<comment type="catalytic activity">
    <reaction evidence="15">
        <text>O-phospho-L-threonyl-[protein] + H2O = L-threonyl-[protein] + phosphate</text>
        <dbReference type="Rhea" id="RHEA:47004"/>
        <dbReference type="Rhea" id="RHEA-COMP:11060"/>
        <dbReference type="Rhea" id="RHEA-COMP:11605"/>
        <dbReference type="ChEBI" id="CHEBI:15377"/>
        <dbReference type="ChEBI" id="CHEBI:30013"/>
        <dbReference type="ChEBI" id="CHEBI:43474"/>
        <dbReference type="ChEBI" id="CHEBI:61977"/>
        <dbReference type="EC" id="3.1.3.16"/>
    </reaction>
</comment>
<evidence type="ECO:0000256" key="3">
    <source>
        <dbReference type="ARBA" id="ARBA00008010"/>
    </source>
</evidence>
<keyword evidence="20" id="KW-1185">Reference proteome</keyword>
<dbReference type="STRING" id="357750.A0A2S6CJR8"/>
<dbReference type="PROSITE" id="PS00125">
    <property type="entry name" value="SER_THR_PHOSPHATASE"/>
    <property type="match status" value="1"/>
</dbReference>
<protein>
    <recommendedName>
        <fullName evidence="15">Serine/threonine-protein phosphatase</fullName>
        <ecNumber evidence="15">3.1.3.16</ecNumber>
    </recommendedName>
</protein>
<dbReference type="Pfam" id="PF17207">
    <property type="entry name" value="MCM_OB"/>
    <property type="match status" value="1"/>
</dbReference>
<dbReference type="CDD" id="cd09917">
    <property type="entry name" value="F-box_SF"/>
    <property type="match status" value="1"/>
</dbReference>
<feature type="compositionally biased region" description="Low complexity" evidence="16">
    <location>
        <begin position="33"/>
        <end position="44"/>
    </location>
</feature>
<dbReference type="GO" id="GO:0031261">
    <property type="term" value="C:DNA replication preinitiation complex"/>
    <property type="evidence" value="ECO:0007669"/>
    <property type="project" value="UniProtKB-ARBA"/>
</dbReference>
<dbReference type="InterPro" id="IPR001810">
    <property type="entry name" value="F-box_dom"/>
</dbReference>
<dbReference type="PANTHER" id="PTHR11630:SF43">
    <property type="entry name" value="DNA REPLICATION LICENSING FACTOR MCM6"/>
    <property type="match status" value="1"/>
</dbReference>
<keyword evidence="7 15" id="KW-0378">Hydrolase</keyword>
<dbReference type="GO" id="GO:0006279">
    <property type="term" value="P:premeiotic DNA replication"/>
    <property type="evidence" value="ECO:0007669"/>
    <property type="project" value="UniProtKB-ARBA"/>
</dbReference>
<dbReference type="PROSITE" id="PS50330">
    <property type="entry name" value="UIM"/>
    <property type="match status" value="1"/>
</dbReference>
<comment type="similarity">
    <text evidence="3">Belongs to the MCM family.</text>
</comment>
<dbReference type="GO" id="GO:0042555">
    <property type="term" value="C:MCM complex"/>
    <property type="evidence" value="ECO:0007669"/>
    <property type="project" value="UniProtKB-ARBA"/>
</dbReference>
<evidence type="ECO:0000256" key="8">
    <source>
        <dbReference type="ARBA" id="ARBA00022806"/>
    </source>
</evidence>
<dbReference type="InterPro" id="IPR041024">
    <property type="entry name" value="Mcm6_C"/>
</dbReference>
<dbReference type="Gene3D" id="2.40.50.140">
    <property type="entry name" value="Nucleic acid-binding proteins"/>
    <property type="match status" value="1"/>
</dbReference>
<feature type="region of interest" description="Disordered" evidence="16">
    <location>
        <begin position="2095"/>
        <end position="2119"/>
    </location>
</feature>
<evidence type="ECO:0000313" key="19">
    <source>
        <dbReference type="EMBL" id="PPJ59962.1"/>
    </source>
</evidence>
<feature type="region of interest" description="Disordered" evidence="16">
    <location>
        <begin position="1721"/>
        <end position="1744"/>
    </location>
</feature>
<dbReference type="SUPFAM" id="SSF56300">
    <property type="entry name" value="Metallo-dependent phosphatases"/>
    <property type="match status" value="1"/>
</dbReference>
<dbReference type="CDD" id="cd17757">
    <property type="entry name" value="MCM6"/>
    <property type="match status" value="1"/>
</dbReference>
<evidence type="ECO:0000256" key="16">
    <source>
        <dbReference type="SAM" id="MobiDB-lite"/>
    </source>
</evidence>
<dbReference type="InterPro" id="IPR015943">
    <property type="entry name" value="WD40/YVTN_repeat-like_dom_sf"/>
</dbReference>
<dbReference type="InterPro" id="IPR029052">
    <property type="entry name" value="Metallo-depent_PP-like"/>
</dbReference>
<dbReference type="GO" id="GO:0005656">
    <property type="term" value="C:nuclear pre-replicative complex"/>
    <property type="evidence" value="ECO:0007669"/>
    <property type="project" value="UniProtKB-ARBA"/>
</dbReference>
<evidence type="ECO:0000256" key="12">
    <source>
        <dbReference type="ARBA" id="ARBA00023211"/>
    </source>
</evidence>
<dbReference type="CDD" id="cd07415">
    <property type="entry name" value="MPP_PP2A_PP4_PP6"/>
    <property type="match status" value="1"/>
</dbReference>
<dbReference type="SMART" id="SM00350">
    <property type="entry name" value="MCM"/>
    <property type="match status" value="1"/>
</dbReference>
<dbReference type="InterPro" id="IPR031327">
    <property type="entry name" value="MCM"/>
</dbReference>
<evidence type="ECO:0000256" key="1">
    <source>
        <dbReference type="ARBA" id="ARBA00001936"/>
    </source>
</evidence>
<dbReference type="OrthoDB" id="2095648at2759"/>
<comment type="caution">
    <text evidence="19">The sequence shown here is derived from an EMBL/GenBank/DDBJ whole genome shotgun (WGS) entry which is preliminary data.</text>
</comment>
<dbReference type="InterPro" id="IPR027925">
    <property type="entry name" value="MCM_N"/>
</dbReference>
<dbReference type="Gene3D" id="2.20.28.10">
    <property type="match status" value="1"/>
</dbReference>
<dbReference type="GO" id="GO:0000727">
    <property type="term" value="P:double-strand break repair via break-induced replication"/>
    <property type="evidence" value="ECO:0007669"/>
    <property type="project" value="TreeGrafter"/>
</dbReference>
<keyword evidence="10" id="KW-0904">Protein phosphatase</keyword>
<evidence type="ECO:0000256" key="11">
    <source>
        <dbReference type="ARBA" id="ARBA00023125"/>
    </source>
</evidence>
<evidence type="ECO:0000259" key="17">
    <source>
        <dbReference type="PROSITE" id="PS50051"/>
    </source>
</evidence>
<evidence type="ECO:0000256" key="5">
    <source>
        <dbReference type="ARBA" id="ARBA00022723"/>
    </source>
</evidence>
<evidence type="ECO:0000256" key="4">
    <source>
        <dbReference type="ARBA" id="ARBA00022705"/>
    </source>
</evidence>
<dbReference type="Pfam" id="PF12937">
    <property type="entry name" value="F-box-like"/>
    <property type="match status" value="1"/>
</dbReference>
<feature type="region of interest" description="Disordered" evidence="16">
    <location>
        <begin position="192"/>
        <end position="223"/>
    </location>
</feature>
<feature type="compositionally biased region" description="Polar residues" evidence="16">
    <location>
        <begin position="1619"/>
        <end position="1640"/>
    </location>
</feature>
<feature type="compositionally biased region" description="Acidic residues" evidence="16">
    <location>
        <begin position="809"/>
        <end position="834"/>
    </location>
</feature>
<evidence type="ECO:0000256" key="10">
    <source>
        <dbReference type="ARBA" id="ARBA00022912"/>
    </source>
</evidence>
<name>A0A2S6CJR8_9PEZI</name>
<dbReference type="EMBL" id="PNEN01000322">
    <property type="protein sequence ID" value="PPJ59962.1"/>
    <property type="molecule type" value="Genomic_DNA"/>
</dbReference>
<evidence type="ECO:0000259" key="18">
    <source>
        <dbReference type="PROSITE" id="PS50181"/>
    </source>
</evidence>
<dbReference type="Gene3D" id="1.20.1280.50">
    <property type="match status" value="1"/>
</dbReference>
<evidence type="ECO:0000256" key="13">
    <source>
        <dbReference type="ARBA" id="ARBA00023242"/>
    </source>
</evidence>
<feature type="compositionally biased region" description="Low complexity" evidence="16">
    <location>
        <begin position="1987"/>
        <end position="1999"/>
    </location>
</feature>
<dbReference type="InterPro" id="IPR003903">
    <property type="entry name" value="UIM_dom"/>
</dbReference>
<dbReference type="InterPro" id="IPR036047">
    <property type="entry name" value="F-box-like_dom_sf"/>
</dbReference>
<dbReference type="FunFam" id="1.20.58.870:FF:000002">
    <property type="entry name" value="DNA helicase"/>
    <property type="match status" value="1"/>
</dbReference>
<keyword evidence="4" id="KW-0235">DNA replication</keyword>
<dbReference type="Pfam" id="PF00149">
    <property type="entry name" value="Metallophos"/>
    <property type="match status" value="1"/>
</dbReference>
<keyword evidence="8" id="KW-0347">Helicase</keyword>
<feature type="compositionally biased region" description="Polar residues" evidence="16">
    <location>
        <begin position="193"/>
        <end position="209"/>
    </location>
</feature>